<sequence length="122" mass="13847">MFHIPIYCLKYLCAKYTFFCIHIGEKRIGTSEDTTNPTTREEGEIPTHHEENVEGEVHEVGEIVTTTGDVDVVEEKTHFNSASAQILIAEIMVCNRDLELVNQNINDVQKKMTNIIDVLGRI</sequence>
<protein>
    <submittedName>
        <fullName evidence="1">Uncharacterized protein</fullName>
    </submittedName>
</protein>
<proteinExistence type="predicted"/>
<evidence type="ECO:0000313" key="1">
    <source>
        <dbReference type="EMBL" id="PIO38361.1"/>
    </source>
</evidence>
<dbReference type="AlphaFoldDB" id="A0A2G9SG06"/>
<accession>A0A2G9SG06</accession>
<evidence type="ECO:0000313" key="2">
    <source>
        <dbReference type="Proteomes" id="UP000228934"/>
    </source>
</evidence>
<name>A0A2G9SG06_AQUCT</name>
<keyword evidence="2" id="KW-1185">Reference proteome</keyword>
<gene>
    <name evidence="1" type="ORF">AB205_0002180</name>
</gene>
<organism evidence="1 2">
    <name type="scientific">Aquarana catesbeiana</name>
    <name type="common">American bullfrog</name>
    <name type="synonym">Rana catesbeiana</name>
    <dbReference type="NCBI Taxonomy" id="8400"/>
    <lineage>
        <taxon>Eukaryota</taxon>
        <taxon>Metazoa</taxon>
        <taxon>Chordata</taxon>
        <taxon>Craniata</taxon>
        <taxon>Vertebrata</taxon>
        <taxon>Euteleostomi</taxon>
        <taxon>Amphibia</taxon>
        <taxon>Batrachia</taxon>
        <taxon>Anura</taxon>
        <taxon>Neobatrachia</taxon>
        <taxon>Ranoidea</taxon>
        <taxon>Ranidae</taxon>
        <taxon>Aquarana</taxon>
    </lineage>
</organism>
<dbReference type="Proteomes" id="UP000228934">
    <property type="component" value="Unassembled WGS sequence"/>
</dbReference>
<dbReference type="EMBL" id="KV924642">
    <property type="protein sequence ID" value="PIO38361.1"/>
    <property type="molecule type" value="Genomic_DNA"/>
</dbReference>
<reference evidence="2" key="1">
    <citation type="journal article" date="2017" name="Nat. Commun.">
        <title>The North American bullfrog draft genome provides insight into hormonal regulation of long noncoding RNA.</title>
        <authorList>
            <person name="Hammond S.A."/>
            <person name="Warren R.L."/>
            <person name="Vandervalk B.P."/>
            <person name="Kucuk E."/>
            <person name="Khan H."/>
            <person name="Gibb E.A."/>
            <person name="Pandoh P."/>
            <person name="Kirk H."/>
            <person name="Zhao Y."/>
            <person name="Jones M."/>
            <person name="Mungall A.J."/>
            <person name="Coope R."/>
            <person name="Pleasance S."/>
            <person name="Moore R.A."/>
            <person name="Holt R.A."/>
            <person name="Round J.M."/>
            <person name="Ohora S."/>
            <person name="Walle B.V."/>
            <person name="Veldhoen N."/>
            <person name="Helbing C.C."/>
            <person name="Birol I."/>
        </authorList>
    </citation>
    <scope>NUCLEOTIDE SEQUENCE [LARGE SCALE GENOMIC DNA]</scope>
</reference>